<dbReference type="InterPro" id="IPR014729">
    <property type="entry name" value="Rossmann-like_a/b/a_fold"/>
</dbReference>
<dbReference type="NCBIfam" id="TIGR00399">
    <property type="entry name" value="metG_C_term"/>
    <property type="match status" value="1"/>
</dbReference>
<dbReference type="InterPro" id="IPR023457">
    <property type="entry name" value="Met-tRNA_synth_2"/>
</dbReference>
<dbReference type="Gene3D" id="1.10.730.10">
    <property type="entry name" value="Isoleucyl-tRNA Synthetase, Domain 1"/>
    <property type="match status" value="1"/>
</dbReference>
<dbReference type="InterPro" id="IPR014758">
    <property type="entry name" value="Met-tRNA_synth"/>
</dbReference>
<comment type="subcellular location">
    <subcellularLocation>
        <location evidence="2 14">Cytoplasm</location>
    </subcellularLocation>
</comment>
<evidence type="ECO:0000256" key="6">
    <source>
        <dbReference type="ARBA" id="ARBA00022555"/>
    </source>
</evidence>
<dbReference type="GO" id="GO:0046872">
    <property type="term" value="F:metal ion binding"/>
    <property type="evidence" value="ECO:0007669"/>
    <property type="project" value="UniProtKB-KW"/>
</dbReference>
<dbReference type="Gene3D" id="2.170.220.10">
    <property type="match status" value="1"/>
</dbReference>
<dbReference type="Gene3D" id="3.40.50.620">
    <property type="entry name" value="HUPs"/>
    <property type="match status" value="1"/>
</dbReference>
<feature type="binding site" evidence="14">
    <location>
        <position position="127"/>
    </location>
    <ligand>
        <name>Zn(2+)</name>
        <dbReference type="ChEBI" id="CHEBI:29105"/>
    </ligand>
</feature>
<dbReference type="InterPro" id="IPR004495">
    <property type="entry name" value="Met-tRNA-synth_bsu_C"/>
</dbReference>
<dbReference type="PANTHER" id="PTHR43326">
    <property type="entry name" value="METHIONYL-TRNA SYNTHETASE"/>
    <property type="match status" value="1"/>
</dbReference>
<protein>
    <recommendedName>
        <fullName evidence="14">Methionine--tRNA ligase</fullName>
        <ecNumber evidence="14">6.1.1.10</ecNumber>
    </recommendedName>
    <alternativeName>
        <fullName evidence="14">Methionyl-tRNA synthetase</fullName>
        <shortName evidence="14">MetRS</shortName>
    </alternativeName>
</protein>
<dbReference type="GO" id="GO:0000049">
    <property type="term" value="F:tRNA binding"/>
    <property type="evidence" value="ECO:0007669"/>
    <property type="project" value="UniProtKB-UniRule"/>
</dbReference>
<evidence type="ECO:0000256" key="9">
    <source>
        <dbReference type="ARBA" id="ARBA00022840"/>
    </source>
</evidence>
<evidence type="ECO:0000256" key="4">
    <source>
        <dbReference type="ARBA" id="ARBA00011738"/>
    </source>
</evidence>
<dbReference type="CDD" id="cd00814">
    <property type="entry name" value="MetRS_core"/>
    <property type="match status" value="1"/>
</dbReference>
<dbReference type="FunFam" id="2.40.50.140:FF:000042">
    <property type="entry name" value="Methionine--tRNA ligase"/>
    <property type="match status" value="1"/>
</dbReference>
<feature type="binding site" evidence="14">
    <location>
        <position position="145"/>
    </location>
    <ligand>
        <name>Zn(2+)</name>
        <dbReference type="ChEBI" id="CHEBI:29105"/>
    </ligand>
</feature>
<keyword evidence="9 14" id="KW-0067">ATP-binding</keyword>
<evidence type="ECO:0000256" key="10">
    <source>
        <dbReference type="ARBA" id="ARBA00022884"/>
    </source>
</evidence>
<keyword evidence="11 14" id="KW-0648">Protein biosynthesis</keyword>
<evidence type="ECO:0000313" key="16">
    <source>
        <dbReference type="EMBL" id="AVL47335.1"/>
    </source>
</evidence>
<comment type="subunit">
    <text evidence="4 14">Homodimer.</text>
</comment>
<comment type="cofactor">
    <cofactor evidence="14">
        <name>Zn(2+)</name>
        <dbReference type="ChEBI" id="CHEBI:29105"/>
    </cofactor>
    <text evidence="14">Binds 1 zinc ion per subunit.</text>
</comment>
<comment type="caution">
    <text evidence="14">Lacks conserved residue(s) required for the propagation of feature annotation.</text>
</comment>
<dbReference type="HAMAP" id="MF_01228">
    <property type="entry name" value="Met_tRNA_synth_type2"/>
    <property type="match status" value="1"/>
</dbReference>
<name>A0AAD0MFK0_CAMJU</name>
<dbReference type="AlphaFoldDB" id="A0AAD0MFK0"/>
<dbReference type="OMA" id="NMFLPDR"/>
<dbReference type="SUPFAM" id="SSF47323">
    <property type="entry name" value="Anticodon-binding domain of a subclass of class I aminoacyl-tRNA synthetases"/>
    <property type="match status" value="1"/>
</dbReference>
<keyword evidence="8 14" id="KW-0547">Nucleotide-binding</keyword>
<evidence type="ECO:0000256" key="14">
    <source>
        <dbReference type="HAMAP-Rule" id="MF_01228"/>
    </source>
</evidence>
<comment type="similarity">
    <text evidence="3 14">Belongs to the class-I aminoacyl-tRNA synthetase family. MetG type 2A subfamily.</text>
</comment>
<dbReference type="InterPro" id="IPR012340">
    <property type="entry name" value="NA-bd_OB-fold"/>
</dbReference>
<dbReference type="PANTHER" id="PTHR43326:SF1">
    <property type="entry name" value="METHIONINE--TRNA LIGASE, MITOCHONDRIAL"/>
    <property type="match status" value="1"/>
</dbReference>
<dbReference type="GO" id="GO:0006431">
    <property type="term" value="P:methionyl-tRNA aminoacylation"/>
    <property type="evidence" value="ECO:0007669"/>
    <property type="project" value="UniProtKB-UniRule"/>
</dbReference>
<evidence type="ECO:0000256" key="5">
    <source>
        <dbReference type="ARBA" id="ARBA00022490"/>
    </source>
</evidence>
<sequence>MRYITTPIYYVNDMPHLGHAYTTIIADTLARFYRLQGHETKFLTGTDEHGQKIEEAAKLRNSTPQEYANKISFEFKKLWDELEISYDIYARTTNTMHIEFVKAMFLKMWQKGDIYKDEYEGHYCISCESFFTQSQLINNCSCPDCGKNTTILKEESYFFRLSKYQDKILQWYEEKDPILPKNKKNELINFVQSGLKDLSITRTSFDWGIKLPQEMNDPKHIIYVWLDALFIYISSLDFQSKGEKAKFWPAHVHLAGKDILRFHAIYWPAFLMSVDLPLPKFIGAHGWWTKEGEKMSKSKGNVVKPKEVVDAYGSEAFRYFLLREVPFGNDGDFSENMLINRINAELSNEFGNLLNRIIGMSTKYFQGNISKEGVLKFYDAELNQAKEHLNLAVEFLENLQCNRYLEELFKALSVANIAISKYEPWNLIKENKHEQAHALVALCANILAKTSLLLSPTLPKSCQKVALALNFEISSTNYTKIILDNELLDFKANPCEALFPKVEKALLKQEIKEESKKEESPKIKIDDFAKIEIKVAKVLDCQNIKGSEKLLKFQLELDDKEIRQVLSGIAKYYKASDLIGKQVCVISNLKKAKIFGHESDGMILSAKSGDKLVLITPEQLVKNGSLVG</sequence>
<dbReference type="EMBL" id="CP027403">
    <property type="protein sequence ID" value="AVL47335.1"/>
    <property type="molecule type" value="Genomic_DNA"/>
</dbReference>
<keyword evidence="14" id="KW-0479">Metal-binding</keyword>
<dbReference type="Proteomes" id="UP000239717">
    <property type="component" value="Chromosome"/>
</dbReference>
<dbReference type="InterPro" id="IPR009080">
    <property type="entry name" value="tRNAsynth_Ia_anticodon-bd"/>
</dbReference>
<dbReference type="SUPFAM" id="SSF52374">
    <property type="entry name" value="Nucleotidylyl transferase"/>
    <property type="match status" value="1"/>
</dbReference>
<keyword evidence="14" id="KW-0862">Zinc</keyword>
<dbReference type="InterPro" id="IPR033911">
    <property type="entry name" value="MetRS_core"/>
</dbReference>
<dbReference type="InterPro" id="IPR041872">
    <property type="entry name" value="Anticodon_Met"/>
</dbReference>
<evidence type="ECO:0000256" key="8">
    <source>
        <dbReference type="ARBA" id="ARBA00022741"/>
    </source>
</evidence>
<dbReference type="EC" id="6.1.1.10" evidence="14"/>
<dbReference type="GO" id="GO:0004825">
    <property type="term" value="F:methionine-tRNA ligase activity"/>
    <property type="evidence" value="ECO:0007669"/>
    <property type="project" value="UniProtKB-UniRule"/>
</dbReference>
<dbReference type="PRINTS" id="PR01041">
    <property type="entry name" value="TRNASYNTHMET"/>
</dbReference>
<evidence type="ECO:0000256" key="2">
    <source>
        <dbReference type="ARBA" id="ARBA00004496"/>
    </source>
</evidence>
<evidence type="ECO:0000256" key="7">
    <source>
        <dbReference type="ARBA" id="ARBA00022598"/>
    </source>
</evidence>
<comment type="catalytic activity">
    <reaction evidence="13 14">
        <text>tRNA(Met) + L-methionine + ATP = L-methionyl-tRNA(Met) + AMP + diphosphate</text>
        <dbReference type="Rhea" id="RHEA:13481"/>
        <dbReference type="Rhea" id="RHEA-COMP:9667"/>
        <dbReference type="Rhea" id="RHEA-COMP:9698"/>
        <dbReference type="ChEBI" id="CHEBI:30616"/>
        <dbReference type="ChEBI" id="CHEBI:33019"/>
        <dbReference type="ChEBI" id="CHEBI:57844"/>
        <dbReference type="ChEBI" id="CHEBI:78442"/>
        <dbReference type="ChEBI" id="CHEBI:78530"/>
        <dbReference type="ChEBI" id="CHEBI:456215"/>
        <dbReference type="EC" id="6.1.1.10"/>
    </reaction>
</comment>
<evidence type="ECO:0000256" key="1">
    <source>
        <dbReference type="ARBA" id="ARBA00003314"/>
    </source>
</evidence>
<feature type="short sequence motif" description="'HIGH' region" evidence="14">
    <location>
        <begin position="9"/>
        <end position="19"/>
    </location>
</feature>
<dbReference type="InterPro" id="IPR015413">
    <property type="entry name" value="Methionyl/Leucyl_tRNA_Synth"/>
</dbReference>
<keyword evidence="5 14" id="KW-0963">Cytoplasm</keyword>
<feature type="short sequence motif" description="'KMSKS' region" evidence="14">
    <location>
        <begin position="294"/>
        <end position="298"/>
    </location>
</feature>
<comment type="function">
    <text evidence="1 14">Is required not only for elongation of protein synthesis but also for the initiation of all mRNA translation through initiator tRNA(fMet) aminoacylation.</text>
</comment>
<dbReference type="InterPro" id="IPR002547">
    <property type="entry name" value="tRNA-bd_dom"/>
</dbReference>
<dbReference type="Pfam" id="PF01588">
    <property type="entry name" value="tRNA_bind"/>
    <property type="match status" value="1"/>
</dbReference>
<dbReference type="SUPFAM" id="SSF50249">
    <property type="entry name" value="Nucleic acid-binding proteins"/>
    <property type="match status" value="1"/>
</dbReference>
<evidence type="ECO:0000256" key="11">
    <source>
        <dbReference type="ARBA" id="ARBA00022917"/>
    </source>
</evidence>
<feature type="binding site" evidence="14">
    <location>
        <position position="124"/>
    </location>
    <ligand>
        <name>Zn(2+)</name>
        <dbReference type="ChEBI" id="CHEBI:29105"/>
    </ligand>
</feature>
<dbReference type="GO" id="GO:0005524">
    <property type="term" value="F:ATP binding"/>
    <property type="evidence" value="ECO:0007669"/>
    <property type="project" value="UniProtKB-UniRule"/>
</dbReference>
<keyword evidence="12 14" id="KW-0030">Aminoacyl-tRNA synthetase</keyword>
<dbReference type="FunFam" id="2.170.220.10:FF:000002">
    <property type="entry name" value="Methionine--tRNA ligase"/>
    <property type="match status" value="1"/>
</dbReference>
<dbReference type="CDD" id="cd02800">
    <property type="entry name" value="tRNA_bind_EcMetRS_like"/>
    <property type="match status" value="1"/>
</dbReference>
<dbReference type="CDD" id="cd07957">
    <property type="entry name" value="Anticodon_Ia_Met"/>
    <property type="match status" value="1"/>
</dbReference>
<dbReference type="Gene3D" id="2.40.50.140">
    <property type="entry name" value="Nucleic acid-binding proteins"/>
    <property type="match status" value="1"/>
</dbReference>
<evidence type="ECO:0000256" key="13">
    <source>
        <dbReference type="ARBA" id="ARBA00047364"/>
    </source>
</evidence>
<dbReference type="NCBIfam" id="TIGR00398">
    <property type="entry name" value="metG"/>
    <property type="match status" value="1"/>
</dbReference>
<dbReference type="PROSITE" id="PS50886">
    <property type="entry name" value="TRBD"/>
    <property type="match status" value="1"/>
</dbReference>
<reference evidence="17" key="1">
    <citation type="submission" date="2018-03" db="EMBL/GenBank/DDBJ databases">
        <title>FDA dAtabase for Regulatory Grade micrObial Sequences (FDA-ARGOS): Supporting development and validation of Infectious Disease Dx tests.</title>
        <authorList>
            <person name="Kerrigan L."/>
            <person name="Tallon L."/>
            <person name="Sadzewicz L."/>
            <person name="Sengamalay N."/>
            <person name="Ott S."/>
            <person name="Godinez A."/>
            <person name="Nagaraj S."/>
            <person name="Vavikolanu K."/>
            <person name="Vyas G."/>
            <person name="Nadendla S."/>
            <person name="George J."/>
            <person name="Sichtig H."/>
        </authorList>
    </citation>
    <scope>NUCLEOTIDE SEQUENCE [LARGE SCALE GENOMIC DNA]</scope>
    <source>
        <strain evidence="17">FDAARGOS_295</strain>
    </source>
</reference>
<evidence type="ECO:0000313" key="17">
    <source>
        <dbReference type="Proteomes" id="UP000239717"/>
    </source>
</evidence>
<feature type="domain" description="TRNA-binding" evidence="15">
    <location>
        <begin position="527"/>
        <end position="628"/>
    </location>
</feature>
<organism evidence="16 17">
    <name type="scientific">Campylobacter jejuni subsp. doylei</name>
    <dbReference type="NCBI Taxonomy" id="32021"/>
    <lineage>
        <taxon>Bacteria</taxon>
        <taxon>Pseudomonadati</taxon>
        <taxon>Campylobacterota</taxon>
        <taxon>Epsilonproteobacteria</taxon>
        <taxon>Campylobacterales</taxon>
        <taxon>Campylobacteraceae</taxon>
        <taxon>Campylobacter</taxon>
    </lineage>
</organism>
<proteinExistence type="inferred from homology"/>
<accession>A0AAD0MFK0</accession>
<gene>
    <name evidence="14" type="primary">metG</name>
    <name evidence="16" type="ORF">CEP74_05945</name>
</gene>
<keyword evidence="6 14" id="KW-0820">tRNA-binding</keyword>
<dbReference type="Pfam" id="PF09334">
    <property type="entry name" value="tRNA-synt_1g"/>
    <property type="match status" value="1"/>
</dbReference>
<keyword evidence="7 14" id="KW-0436">Ligase</keyword>
<evidence type="ECO:0000259" key="15">
    <source>
        <dbReference type="PROSITE" id="PS50886"/>
    </source>
</evidence>
<keyword evidence="10 14" id="KW-0694">RNA-binding</keyword>
<dbReference type="GO" id="GO:0005737">
    <property type="term" value="C:cytoplasm"/>
    <property type="evidence" value="ECO:0007669"/>
    <property type="project" value="UniProtKB-SubCell"/>
</dbReference>
<evidence type="ECO:0000256" key="3">
    <source>
        <dbReference type="ARBA" id="ARBA00006590"/>
    </source>
</evidence>
<feature type="binding site" evidence="14">
    <location>
        <position position="142"/>
    </location>
    <ligand>
        <name>Zn(2+)</name>
        <dbReference type="ChEBI" id="CHEBI:29105"/>
    </ligand>
</feature>
<evidence type="ECO:0000256" key="12">
    <source>
        <dbReference type="ARBA" id="ARBA00023146"/>
    </source>
</evidence>
<dbReference type="NCBIfam" id="NF008900">
    <property type="entry name" value="PRK12267.1"/>
    <property type="match status" value="1"/>
</dbReference>